<reference evidence="1 2" key="1">
    <citation type="journal article" date="2019" name="Sci. Rep.">
        <title>Orb-weaving spider Araneus ventricosus genome elucidates the spidroin gene catalogue.</title>
        <authorList>
            <person name="Kono N."/>
            <person name="Nakamura H."/>
            <person name="Ohtoshi R."/>
            <person name="Moran D.A.P."/>
            <person name="Shinohara A."/>
            <person name="Yoshida Y."/>
            <person name="Fujiwara M."/>
            <person name="Mori M."/>
            <person name="Tomita M."/>
            <person name="Arakawa K."/>
        </authorList>
    </citation>
    <scope>NUCLEOTIDE SEQUENCE [LARGE SCALE GENOMIC DNA]</scope>
</reference>
<keyword evidence="2" id="KW-1185">Reference proteome</keyword>
<dbReference type="EMBL" id="BGPR01060758">
    <property type="protein sequence ID" value="GBO36546.1"/>
    <property type="molecule type" value="Genomic_DNA"/>
</dbReference>
<evidence type="ECO:0000313" key="2">
    <source>
        <dbReference type="Proteomes" id="UP000499080"/>
    </source>
</evidence>
<dbReference type="Proteomes" id="UP000499080">
    <property type="component" value="Unassembled WGS sequence"/>
</dbReference>
<protein>
    <submittedName>
        <fullName evidence="1">Uncharacterized protein</fullName>
    </submittedName>
</protein>
<accession>A0A4Y2WIW6</accession>
<feature type="non-terminal residue" evidence="1">
    <location>
        <position position="54"/>
    </location>
</feature>
<name>A0A4Y2WIW6_ARAVE</name>
<gene>
    <name evidence="1" type="ORF">AVEN_166991_1</name>
</gene>
<proteinExistence type="predicted"/>
<evidence type="ECO:0000313" key="1">
    <source>
        <dbReference type="EMBL" id="GBO36546.1"/>
    </source>
</evidence>
<dbReference type="AlphaFoldDB" id="A0A4Y2WIW6"/>
<sequence length="54" mass="6514">MSQIARMTKKDEEREDDPYYLRLIIWLYHKDYVRGLSRASGLGYKEKKYAISVK</sequence>
<organism evidence="1 2">
    <name type="scientific">Araneus ventricosus</name>
    <name type="common">Orbweaver spider</name>
    <name type="synonym">Epeira ventricosa</name>
    <dbReference type="NCBI Taxonomy" id="182803"/>
    <lineage>
        <taxon>Eukaryota</taxon>
        <taxon>Metazoa</taxon>
        <taxon>Ecdysozoa</taxon>
        <taxon>Arthropoda</taxon>
        <taxon>Chelicerata</taxon>
        <taxon>Arachnida</taxon>
        <taxon>Araneae</taxon>
        <taxon>Araneomorphae</taxon>
        <taxon>Entelegynae</taxon>
        <taxon>Araneoidea</taxon>
        <taxon>Araneidae</taxon>
        <taxon>Araneus</taxon>
    </lineage>
</organism>
<comment type="caution">
    <text evidence="1">The sequence shown here is derived from an EMBL/GenBank/DDBJ whole genome shotgun (WGS) entry which is preliminary data.</text>
</comment>